<dbReference type="EMBL" id="JAAMOB010000003">
    <property type="protein sequence ID" value="KAF4115067.1"/>
    <property type="molecule type" value="Genomic_DNA"/>
</dbReference>
<dbReference type="InterPro" id="IPR014716">
    <property type="entry name" value="Fibrinogen_a/b/g_C_1"/>
</dbReference>
<dbReference type="Proteomes" id="UP000579812">
    <property type="component" value="Unassembled WGS sequence"/>
</dbReference>
<evidence type="ECO:0000259" key="2">
    <source>
        <dbReference type="PROSITE" id="PS51406"/>
    </source>
</evidence>
<reference evidence="3 4" key="1">
    <citation type="submission" date="2020-04" db="EMBL/GenBank/DDBJ databases">
        <title>Chromosome-level genome assembly of a cyprinid fish Onychostoma macrolepis by integration of Nanopore Sequencing, Bionano and Hi-C technology.</title>
        <authorList>
            <person name="Wang D."/>
        </authorList>
    </citation>
    <scope>NUCLEOTIDE SEQUENCE [LARGE SCALE GENOMIC DNA]</scope>
    <source>
        <strain evidence="3">SWU-2019</strain>
        <tissue evidence="3">Muscle</tissue>
    </source>
</reference>
<protein>
    <recommendedName>
        <fullName evidence="2">Fibrinogen C-terminal domain-containing protein</fullName>
    </recommendedName>
</protein>
<accession>A0A7J6D738</accession>
<dbReference type="InterPro" id="IPR002181">
    <property type="entry name" value="Fibrinogen_a/b/g_C_dom"/>
</dbReference>
<organism evidence="3 4">
    <name type="scientific">Onychostoma macrolepis</name>
    <dbReference type="NCBI Taxonomy" id="369639"/>
    <lineage>
        <taxon>Eukaryota</taxon>
        <taxon>Metazoa</taxon>
        <taxon>Chordata</taxon>
        <taxon>Craniata</taxon>
        <taxon>Vertebrata</taxon>
        <taxon>Euteleostomi</taxon>
        <taxon>Actinopterygii</taxon>
        <taxon>Neopterygii</taxon>
        <taxon>Teleostei</taxon>
        <taxon>Ostariophysi</taxon>
        <taxon>Cypriniformes</taxon>
        <taxon>Cyprinidae</taxon>
        <taxon>Acrossocheilinae</taxon>
        <taxon>Onychostoma</taxon>
    </lineage>
</organism>
<proteinExistence type="predicted"/>
<dbReference type="PROSITE" id="PS51406">
    <property type="entry name" value="FIBRINOGEN_C_2"/>
    <property type="match status" value="1"/>
</dbReference>
<comment type="caution">
    <text evidence="3">The sequence shown here is derived from an EMBL/GenBank/DDBJ whole genome shotgun (WGS) entry which is preliminary data.</text>
</comment>
<evidence type="ECO:0000313" key="3">
    <source>
        <dbReference type="EMBL" id="KAF4115067.1"/>
    </source>
</evidence>
<dbReference type="CDD" id="cd00087">
    <property type="entry name" value="FReD"/>
    <property type="match status" value="1"/>
</dbReference>
<feature type="chain" id="PRO_5029491155" description="Fibrinogen C-terminal domain-containing protein" evidence="1">
    <location>
        <begin position="19"/>
        <end position="511"/>
    </location>
</feature>
<dbReference type="Gene3D" id="4.10.530.10">
    <property type="entry name" value="Gamma-fibrinogen Carboxyl Terminal Fragment, domain 2"/>
    <property type="match status" value="1"/>
</dbReference>
<dbReference type="GO" id="GO:0048251">
    <property type="term" value="P:elastic fiber assembly"/>
    <property type="evidence" value="ECO:0007669"/>
    <property type="project" value="TreeGrafter"/>
</dbReference>
<keyword evidence="1" id="KW-0732">Signal</keyword>
<dbReference type="Gene3D" id="3.90.215.10">
    <property type="entry name" value="Gamma Fibrinogen, chain A, domain 1"/>
    <property type="match status" value="1"/>
</dbReference>
<keyword evidence="4" id="KW-1185">Reference proteome</keyword>
<feature type="domain" description="Fibrinogen C-terminal" evidence="2">
    <location>
        <begin position="18"/>
        <end position="203"/>
    </location>
</feature>
<evidence type="ECO:0000256" key="1">
    <source>
        <dbReference type="SAM" id="SignalP"/>
    </source>
</evidence>
<dbReference type="SUPFAM" id="SSF56496">
    <property type="entry name" value="Fibrinogen C-terminal domain-like"/>
    <property type="match status" value="1"/>
</dbReference>
<dbReference type="InterPro" id="IPR036056">
    <property type="entry name" value="Fibrinogen-like_C"/>
</dbReference>
<dbReference type="PANTHER" id="PTHR19143">
    <property type="entry name" value="FIBRINOGEN/TENASCIN/ANGIOPOEITIN"/>
    <property type="match status" value="1"/>
</dbReference>
<dbReference type="AlphaFoldDB" id="A0A7J6D738"/>
<dbReference type="InterPro" id="IPR050373">
    <property type="entry name" value="Fibrinogen_C-term_domain"/>
</dbReference>
<feature type="signal peptide" evidence="1">
    <location>
        <begin position="1"/>
        <end position="18"/>
    </location>
</feature>
<sequence length="511" mass="57984">MIVFLVILLVVFLMSGCSQNVDKPVDCSDVYNSGKTVSGIYSIYPAGDIPVWVYCQMISDGNDEDKGGWTVIQRRMDGSVNFYQAWHQYKRGFGNMESEYWLGLDNMYQLTRNRNYKLRVDLEDFQGNKVFAQYSSFSVGPEADGYILHVSGFTDGGAGDSLSVHNGFMFSTFDKDQDSSSHNCAKKYLGAFWYMSCHHTNPNDTLTAEVEATAGGDMLNCDVGGDAITNSPAKCPRRLARYRAHKHQSYSAKDSNIQTLYQKPEPETWRIKHKEPESLRIKHEPESLRIKQEEQGVLDQTQSGFFHAKKLQAKTDQETVVLQVDFAENYTTACQDQIQSAHWHQKQVTVFPSVLWSDGDPESYAIVSDSLEHDKRSVATFLSKSVEDIKMKHPAMKEIHIFSDGAASQFKNKFIWCFMSTTFNQYITWSKSPGEKCVTKSTPRQNSQVSIHFCSQKSHLLNVSNTSPLSISQQQQRTSKLETVSWSNSRQTSHSGSLSDLLITESRRHWK</sequence>
<dbReference type="GO" id="GO:0005615">
    <property type="term" value="C:extracellular space"/>
    <property type="evidence" value="ECO:0007669"/>
    <property type="project" value="TreeGrafter"/>
</dbReference>
<name>A0A7J6D738_9TELE</name>
<dbReference type="Pfam" id="PF00147">
    <property type="entry name" value="Fibrinogen_C"/>
    <property type="match status" value="1"/>
</dbReference>
<evidence type="ECO:0000313" key="4">
    <source>
        <dbReference type="Proteomes" id="UP000579812"/>
    </source>
</evidence>
<dbReference type="PANTHER" id="PTHR19143:SF225">
    <property type="entry name" value="MICROFIBRIL-ASSOCIATED GLYCOPROTEIN 4"/>
    <property type="match status" value="1"/>
</dbReference>
<gene>
    <name evidence="3" type="ORF">G5714_002556</name>
</gene>
<dbReference type="SMART" id="SM00186">
    <property type="entry name" value="FBG"/>
    <property type="match status" value="1"/>
</dbReference>